<dbReference type="Gene3D" id="3.40.1190.20">
    <property type="match status" value="1"/>
</dbReference>
<reference evidence="5" key="1">
    <citation type="submission" date="2020-02" db="EMBL/GenBank/DDBJ databases">
        <authorList>
            <person name="Meier V. D."/>
        </authorList>
    </citation>
    <scope>NUCLEOTIDE SEQUENCE</scope>
    <source>
        <strain evidence="5">AVDCRST_MAG22</strain>
    </source>
</reference>
<dbReference type="SUPFAM" id="SSF53613">
    <property type="entry name" value="Ribokinase-like"/>
    <property type="match status" value="1"/>
</dbReference>
<protein>
    <recommendedName>
        <fullName evidence="4">Carbohydrate kinase PfkB domain-containing protein</fullName>
    </recommendedName>
</protein>
<evidence type="ECO:0000256" key="3">
    <source>
        <dbReference type="ARBA" id="ARBA00022777"/>
    </source>
</evidence>
<dbReference type="GO" id="GO:0016301">
    <property type="term" value="F:kinase activity"/>
    <property type="evidence" value="ECO:0007669"/>
    <property type="project" value="UniProtKB-KW"/>
</dbReference>
<accession>A0A6J4NQU7</accession>
<dbReference type="InterPro" id="IPR029056">
    <property type="entry name" value="Ribokinase-like"/>
</dbReference>
<dbReference type="InterPro" id="IPR011611">
    <property type="entry name" value="PfkB_dom"/>
</dbReference>
<dbReference type="InterPro" id="IPR052700">
    <property type="entry name" value="Carb_kinase_PfkB-like"/>
</dbReference>
<evidence type="ECO:0000256" key="2">
    <source>
        <dbReference type="ARBA" id="ARBA00022679"/>
    </source>
</evidence>
<comment type="similarity">
    <text evidence="1">Belongs to the carbohydrate kinase PfkB family.</text>
</comment>
<gene>
    <name evidence="5" type="ORF">AVDCRST_MAG22-827</name>
</gene>
<keyword evidence="2" id="KW-0808">Transferase</keyword>
<keyword evidence="3" id="KW-0418">Kinase</keyword>
<sequence length="296" mass="30718">MNVAGPRVLVVGDLLYDMLAKTDGELTRGTDTFAPIRVAAGGSGANAAAWLARSGVATRFVGRVGDDVFGGFLEGEMERAGVRSYLARDPSLATGKVFVLVDGAGERTMITDRGAGEALHPEDLPERLFTSGHLHLSGYALSGGSRRETALNALRLARDAGMTVSVDPSSVPLLESMDPDRFLGWTRGADILFPNLAEGEALTGEKDPDRILENLRPHYPAVVLKLGPEGAVYAGGDLLREPAAPVRVEDTTGAGDAFSAGFLGAWLAGKSPAGALRGGTRLAALAVGQVGARPTA</sequence>
<evidence type="ECO:0000256" key="1">
    <source>
        <dbReference type="ARBA" id="ARBA00010688"/>
    </source>
</evidence>
<dbReference type="PROSITE" id="PS00584">
    <property type="entry name" value="PFKB_KINASES_2"/>
    <property type="match status" value="1"/>
</dbReference>
<dbReference type="AlphaFoldDB" id="A0A6J4NQU7"/>
<dbReference type="CDD" id="cd01166">
    <property type="entry name" value="KdgK"/>
    <property type="match status" value="1"/>
</dbReference>
<dbReference type="EMBL" id="CADCUV010000036">
    <property type="protein sequence ID" value="CAA9394456.1"/>
    <property type="molecule type" value="Genomic_DNA"/>
</dbReference>
<dbReference type="InterPro" id="IPR002173">
    <property type="entry name" value="Carboh/pur_kinase_PfkB_CS"/>
</dbReference>
<feature type="domain" description="Carbohydrate kinase PfkB" evidence="4">
    <location>
        <begin position="7"/>
        <end position="293"/>
    </location>
</feature>
<organism evidence="5">
    <name type="scientific">uncultured Rubrobacteraceae bacterium</name>
    <dbReference type="NCBI Taxonomy" id="349277"/>
    <lineage>
        <taxon>Bacteria</taxon>
        <taxon>Bacillati</taxon>
        <taxon>Actinomycetota</taxon>
        <taxon>Rubrobacteria</taxon>
        <taxon>Rubrobacterales</taxon>
        <taxon>Rubrobacteraceae</taxon>
        <taxon>environmental samples</taxon>
    </lineage>
</organism>
<evidence type="ECO:0000313" key="5">
    <source>
        <dbReference type="EMBL" id="CAA9394456.1"/>
    </source>
</evidence>
<dbReference type="PANTHER" id="PTHR43320">
    <property type="entry name" value="SUGAR KINASE"/>
    <property type="match status" value="1"/>
</dbReference>
<name>A0A6J4NQU7_9ACTN</name>
<dbReference type="Pfam" id="PF00294">
    <property type="entry name" value="PfkB"/>
    <property type="match status" value="1"/>
</dbReference>
<evidence type="ECO:0000259" key="4">
    <source>
        <dbReference type="Pfam" id="PF00294"/>
    </source>
</evidence>
<proteinExistence type="inferred from homology"/>
<dbReference type="PANTHER" id="PTHR43320:SF3">
    <property type="entry name" value="CARBOHYDRATE KINASE PFKB DOMAIN-CONTAINING PROTEIN"/>
    <property type="match status" value="1"/>
</dbReference>